<gene>
    <name evidence="2" type="ORF">C0V82_11320</name>
</gene>
<dbReference type="EMBL" id="CP025611">
    <property type="protein sequence ID" value="AUN31814.1"/>
    <property type="molecule type" value="Genomic_DNA"/>
</dbReference>
<dbReference type="AlphaFoldDB" id="A0A2K9NFB0"/>
<name>A0A2K9NFB0_9PROT</name>
<dbReference type="KEGG" id="ncb:C0V82_11320"/>
<sequence length="85" mass="8295">MARLVSTPKPRAVAVAAPATPAVTAPTATTPAAVATPANTATGPTAGEQSLLRRATGRAGTVLTGWRGVLAPGALAPARKTLLGE</sequence>
<reference evidence="2 3" key="1">
    <citation type="submission" date="2017-12" db="EMBL/GenBank/DDBJ databases">
        <title>Genomes of bacteria within cyanobacterial aggregates.</title>
        <authorList>
            <person name="Cai H."/>
        </authorList>
    </citation>
    <scope>NUCLEOTIDE SEQUENCE [LARGE SCALE GENOMIC DNA]</scope>
    <source>
        <strain evidence="2 3">TH16</strain>
    </source>
</reference>
<protein>
    <submittedName>
        <fullName evidence="2">Uncharacterized protein</fullName>
    </submittedName>
</protein>
<feature type="region of interest" description="Disordered" evidence="1">
    <location>
        <begin position="16"/>
        <end position="46"/>
    </location>
</feature>
<accession>A0A2K9NFB0</accession>
<keyword evidence="3" id="KW-1185">Reference proteome</keyword>
<dbReference type="Proteomes" id="UP000234752">
    <property type="component" value="Chromosome eg_1"/>
</dbReference>
<evidence type="ECO:0000313" key="2">
    <source>
        <dbReference type="EMBL" id="AUN31814.1"/>
    </source>
</evidence>
<proteinExistence type="predicted"/>
<organism evidence="2 3">
    <name type="scientific">Niveispirillum cyanobacteriorum</name>
    <dbReference type="NCBI Taxonomy" id="1612173"/>
    <lineage>
        <taxon>Bacteria</taxon>
        <taxon>Pseudomonadati</taxon>
        <taxon>Pseudomonadota</taxon>
        <taxon>Alphaproteobacteria</taxon>
        <taxon>Rhodospirillales</taxon>
        <taxon>Azospirillaceae</taxon>
        <taxon>Niveispirillum</taxon>
    </lineage>
</organism>
<evidence type="ECO:0000313" key="3">
    <source>
        <dbReference type="Proteomes" id="UP000234752"/>
    </source>
</evidence>
<evidence type="ECO:0000256" key="1">
    <source>
        <dbReference type="SAM" id="MobiDB-lite"/>
    </source>
</evidence>
<dbReference type="OrthoDB" id="7366940at2"/>